<dbReference type="InterPro" id="IPR011733">
    <property type="entry name" value="CHP02185_IM"/>
</dbReference>
<dbReference type="RefSeq" id="WP_051277702.1">
    <property type="nucleotide sequence ID" value="NZ_JAAFNI010000001.1"/>
</dbReference>
<sequence>MTNQSTSDSASAPSSQALVPDSQGGTSAAKKPWFTARDLITVGIFGAIYAVLNYVFGMLGMFGPLVWLLSVPPAIIINGITFVLFYKRVRKPGMIFLFSLILSIVFVLHGGALLGAIATPIVAFIVEFVARAGDYRTRASAIASYTLFGLTAFTPFVPILLNADTYFQTPAWQAMGPEFIAAAQQVFTVPMLLGLAVACPVSGFLGGLLGTAVVRKHFQRAGLA</sequence>
<accession>A0A239VKP6</accession>
<protein>
    <submittedName>
        <fullName evidence="3">Conserved hypothetical integral membrane protein</fullName>
    </submittedName>
</protein>
<keyword evidence="2" id="KW-1133">Transmembrane helix</keyword>
<proteinExistence type="predicted"/>
<organism evidence="3 4">
    <name type="scientific">Dermatophilus congolensis</name>
    <dbReference type="NCBI Taxonomy" id="1863"/>
    <lineage>
        <taxon>Bacteria</taxon>
        <taxon>Bacillati</taxon>
        <taxon>Actinomycetota</taxon>
        <taxon>Actinomycetes</taxon>
        <taxon>Micrococcales</taxon>
        <taxon>Dermatophilaceae</taxon>
        <taxon>Dermatophilus</taxon>
    </lineage>
</organism>
<evidence type="ECO:0000313" key="3">
    <source>
        <dbReference type="EMBL" id="SNV22642.1"/>
    </source>
</evidence>
<evidence type="ECO:0000313" key="4">
    <source>
        <dbReference type="Proteomes" id="UP000242637"/>
    </source>
</evidence>
<name>A0A239VKP6_9MICO</name>
<evidence type="ECO:0000256" key="1">
    <source>
        <dbReference type="SAM" id="MobiDB-lite"/>
    </source>
</evidence>
<feature type="transmembrane region" description="Helical" evidence="2">
    <location>
        <begin position="65"/>
        <end position="86"/>
    </location>
</feature>
<keyword evidence="2" id="KW-0472">Membrane</keyword>
<keyword evidence="4" id="KW-1185">Reference proteome</keyword>
<evidence type="ECO:0000256" key="2">
    <source>
        <dbReference type="SAM" id="Phobius"/>
    </source>
</evidence>
<keyword evidence="2" id="KW-0812">Transmembrane</keyword>
<gene>
    <name evidence="3" type="ORF">SAMEA4475696_01593</name>
</gene>
<feature type="transmembrane region" description="Helical" evidence="2">
    <location>
        <begin position="93"/>
        <end position="108"/>
    </location>
</feature>
<feature type="transmembrane region" description="Helical" evidence="2">
    <location>
        <begin position="142"/>
        <end position="161"/>
    </location>
</feature>
<dbReference type="NCBIfam" id="TIGR02185">
    <property type="entry name" value="Trep_Strep"/>
    <property type="match status" value="1"/>
</dbReference>
<dbReference type="Pfam" id="PF09605">
    <property type="entry name" value="Trep_Strep"/>
    <property type="match status" value="1"/>
</dbReference>
<dbReference type="Proteomes" id="UP000242637">
    <property type="component" value="Chromosome 1"/>
</dbReference>
<dbReference type="EMBL" id="LT906453">
    <property type="protein sequence ID" value="SNV22642.1"/>
    <property type="molecule type" value="Genomic_DNA"/>
</dbReference>
<feature type="region of interest" description="Disordered" evidence="1">
    <location>
        <begin position="1"/>
        <end position="29"/>
    </location>
</feature>
<reference evidence="3 4" key="1">
    <citation type="submission" date="2017-06" db="EMBL/GenBank/DDBJ databases">
        <authorList>
            <consortium name="Pathogen Informatics"/>
        </authorList>
    </citation>
    <scope>NUCLEOTIDE SEQUENCE [LARGE SCALE GENOMIC DNA]</scope>
    <source>
        <strain evidence="3 4">NCTC13039</strain>
    </source>
</reference>
<dbReference type="KEGG" id="dco:SAMEA4475696_1593"/>
<feature type="compositionally biased region" description="Low complexity" evidence="1">
    <location>
        <begin position="1"/>
        <end position="17"/>
    </location>
</feature>
<dbReference type="OrthoDB" id="9781459at2"/>
<dbReference type="STRING" id="1121387.GCA_000429885_02259"/>
<dbReference type="GeneID" id="63459797"/>
<feature type="transmembrane region" description="Helical" evidence="2">
    <location>
        <begin position="192"/>
        <end position="214"/>
    </location>
</feature>
<feature type="transmembrane region" description="Helical" evidence="2">
    <location>
        <begin position="39"/>
        <end position="59"/>
    </location>
</feature>
<dbReference type="AlphaFoldDB" id="A0A239VKP6"/>